<accession>A0A7Y7YJT6</accession>
<dbReference type="EMBL" id="JACAQD010000077">
    <property type="protein sequence ID" value="NWC37450.1"/>
    <property type="molecule type" value="Genomic_DNA"/>
</dbReference>
<proteinExistence type="predicted"/>
<evidence type="ECO:0000313" key="2">
    <source>
        <dbReference type="Proteomes" id="UP000520592"/>
    </source>
</evidence>
<reference evidence="1 2" key="1">
    <citation type="submission" date="2020-04" db="EMBL/GenBank/DDBJ databases">
        <title>Molecular characterization of pseudomonads from Agaricus bisporus reveal novel blotch 2 pathogens in Western Europe.</title>
        <authorList>
            <person name="Taparia T."/>
            <person name="Krijger M."/>
            <person name="Haynes E."/>
            <person name="Elpinstone J.G."/>
            <person name="Noble R."/>
            <person name="Van Der Wolf J."/>
        </authorList>
    </citation>
    <scope>NUCLEOTIDE SEQUENCE [LARGE SCALE GENOMIC DNA]</scope>
    <source>
        <strain evidence="1 2">IPO3737</strain>
    </source>
</reference>
<organism evidence="1 2">
    <name type="scientific">Pseudomonas gingeri</name>
    <dbReference type="NCBI Taxonomy" id="117681"/>
    <lineage>
        <taxon>Bacteria</taxon>
        <taxon>Pseudomonadati</taxon>
        <taxon>Pseudomonadota</taxon>
        <taxon>Gammaproteobacteria</taxon>
        <taxon>Pseudomonadales</taxon>
        <taxon>Pseudomonadaceae</taxon>
        <taxon>Pseudomonas</taxon>
    </lineage>
</organism>
<sequence>MIRELGHRLCDRCGDTITRYCPSVETFSLLGPFHDQGKQAVLDELVRREGVDPNIVLEYFRHRMFPECKPKVAHCAFCGGQLRTWKAKQCMHCFKDWH</sequence>
<name>A0A7Y7YJT6_9PSED</name>
<dbReference type="AlphaFoldDB" id="A0A7Y7YJT6"/>
<evidence type="ECO:0000313" key="1">
    <source>
        <dbReference type="EMBL" id="NWC37450.1"/>
    </source>
</evidence>
<gene>
    <name evidence="1" type="ORF">HX876_34425</name>
</gene>
<dbReference type="Proteomes" id="UP000520592">
    <property type="component" value="Unassembled WGS sequence"/>
</dbReference>
<protein>
    <submittedName>
        <fullName evidence="1">Uncharacterized protein</fullName>
    </submittedName>
</protein>
<dbReference type="RefSeq" id="WP_177063815.1">
    <property type="nucleotide sequence ID" value="NZ_JACAPS010000091.1"/>
</dbReference>
<comment type="caution">
    <text evidence="1">The sequence shown here is derived from an EMBL/GenBank/DDBJ whole genome shotgun (WGS) entry which is preliminary data.</text>
</comment>